<dbReference type="AlphaFoldDB" id="A0A9X8YTN7"/>
<dbReference type="PRINTS" id="PR00081">
    <property type="entry name" value="GDHRDH"/>
</dbReference>
<evidence type="ECO:0000256" key="3">
    <source>
        <dbReference type="RuleBase" id="RU000363"/>
    </source>
</evidence>
<dbReference type="PANTHER" id="PTHR43976">
    <property type="entry name" value="SHORT CHAIN DEHYDROGENASE"/>
    <property type="match status" value="1"/>
</dbReference>
<accession>A0A9X8YTN7</accession>
<dbReference type="InterPro" id="IPR051911">
    <property type="entry name" value="SDR_oxidoreductase"/>
</dbReference>
<dbReference type="PANTHER" id="PTHR43976:SF16">
    <property type="entry name" value="SHORT-CHAIN DEHYDROGENASE_REDUCTASE FAMILY PROTEIN"/>
    <property type="match status" value="1"/>
</dbReference>
<keyword evidence="2" id="KW-0560">Oxidoreductase</keyword>
<evidence type="ECO:0000256" key="1">
    <source>
        <dbReference type="ARBA" id="ARBA00006484"/>
    </source>
</evidence>
<dbReference type="InterPro" id="IPR002347">
    <property type="entry name" value="SDR_fam"/>
</dbReference>
<evidence type="ECO:0000256" key="2">
    <source>
        <dbReference type="ARBA" id="ARBA00023002"/>
    </source>
</evidence>
<proteinExistence type="inferred from homology"/>
<organism evidence="4 5">
    <name type="scientific">Lactobacillus johnsonii</name>
    <dbReference type="NCBI Taxonomy" id="33959"/>
    <lineage>
        <taxon>Bacteria</taxon>
        <taxon>Bacillati</taxon>
        <taxon>Bacillota</taxon>
        <taxon>Bacilli</taxon>
        <taxon>Lactobacillales</taxon>
        <taxon>Lactobacillaceae</taxon>
        <taxon>Lactobacillus</taxon>
    </lineage>
</organism>
<dbReference type="Gene3D" id="3.40.50.720">
    <property type="entry name" value="NAD(P)-binding Rossmann-like Domain"/>
    <property type="match status" value="1"/>
</dbReference>
<evidence type="ECO:0000313" key="5">
    <source>
        <dbReference type="Proteomes" id="UP000283758"/>
    </source>
</evidence>
<dbReference type="GO" id="GO:0016491">
    <property type="term" value="F:oxidoreductase activity"/>
    <property type="evidence" value="ECO:0007669"/>
    <property type="project" value="UniProtKB-KW"/>
</dbReference>
<dbReference type="PRINTS" id="PR00080">
    <property type="entry name" value="SDRFAMILY"/>
</dbReference>
<sequence length="256" mass="28753">MFVTGPHTGFEKDLVIELAQRDDINLVATSCKEGQLDYLDQYNHGQILKVILDVTKAEQVKTSIQQAMDKFGSIDVLVNNAGIGYFEAFEESDLDEAKYMFDVNVWGLVDMMRNVLPIMRKQKSGIIVNFSSIGGLYSFPTLAFYHGTKYAVEGITESVIEEVKDLGIKTMIIEPSGFRTDWAPRSSQKTLPSQRDYAQFTDFIEGNAQGAHHEPGDPKKAAQIIIEQVMTNPNFLVKQFEAESEISLFADHPEEE</sequence>
<evidence type="ECO:0000313" key="4">
    <source>
        <dbReference type="EMBL" id="AZZ67601.1"/>
    </source>
</evidence>
<dbReference type="CDD" id="cd05374">
    <property type="entry name" value="17beta-HSD-like_SDR_c"/>
    <property type="match status" value="1"/>
</dbReference>
<dbReference type="RefSeq" id="WP_127835796.1">
    <property type="nucleotide sequence ID" value="NZ_CP032680.1"/>
</dbReference>
<dbReference type="EMBL" id="CP032680">
    <property type="protein sequence ID" value="AZZ67601.1"/>
    <property type="molecule type" value="Genomic_DNA"/>
</dbReference>
<dbReference type="InterPro" id="IPR036291">
    <property type="entry name" value="NAD(P)-bd_dom_sf"/>
</dbReference>
<name>A0A9X8YTN7_LACJH</name>
<reference evidence="4 5" key="1">
    <citation type="submission" date="2018-10" db="EMBL/GenBank/DDBJ databases">
        <title>Complete genome sequencing of Lactobacillus johnsonii ZLJ010.</title>
        <authorList>
            <person name="Zhang W."/>
            <person name="Ji H."/>
            <person name="Wang J."/>
            <person name="Zhang D."/>
            <person name="Liu H."/>
            <person name="Wang S."/>
            <person name="Wang Y."/>
        </authorList>
    </citation>
    <scope>NUCLEOTIDE SEQUENCE [LARGE SCALE GENOMIC DNA]</scope>
    <source>
        <strain evidence="4 5">ZLJ010</strain>
    </source>
</reference>
<gene>
    <name evidence="4" type="ORF">D7321_05645</name>
</gene>
<protein>
    <submittedName>
        <fullName evidence="4">SDR family NAD(P)-dependent oxidoreductase</fullName>
    </submittedName>
</protein>
<dbReference type="Pfam" id="PF00106">
    <property type="entry name" value="adh_short"/>
    <property type="match status" value="1"/>
</dbReference>
<dbReference type="Proteomes" id="UP000283758">
    <property type="component" value="Chromosome"/>
</dbReference>
<dbReference type="SUPFAM" id="SSF51735">
    <property type="entry name" value="NAD(P)-binding Rossmann-fold domains"/>
    <property type="match status" value="1"/>
</dbReference>
<comment type="similarity">
    <text evidence="1 3">Belongs to the short-chain dehydrogenases/reductases (SDR) family.</text>
</comment>